<dbReference type="InterPro" id="IPR001734">
    <property type="entry name" value="Na/solute_symporter"/>
</dbReference>
<protein>
    <recommendedName>
        <fullName evidence="14">Sodium/proline symporter</fullName>
    </recommendedName>
    <alternativeName>
        <fullName evidence="14">Proline permease</fullName>
    </alternativeName>
</protein>
<dbReference type="Gene3D" id="1.20.1730.10">
    <property type="entry name" value="Sodium/glucose cotransporter"/>
    <property type="match status" value="1"/>
</dbReference>
<feature type="transmembrane region" description="Helical" evidence="14">
    <location>
        <begin position="455"/>
        <end position="473"/>
    </location>
</feature>
<keyword evidence="5 14" id="KW-0812">Transmembrane</keyword>
<feature type="transmembrane region" description="Helical" evidence="14">
    <location>
        <begin position="403"/>
        <end position="422"/>
    </location>
</feature>
<feature type="transmembrane region" description="Helical" evidence="14">
    <location>
        <begin position="127"/>
        <end position="152"/>
    </location>
</feature>
<keyword evidence="14" id="KW-0997">Cell inner membrane</keyword>
<name>A0ABY4KLV3_9PSED</name>
<comment type="similarity">
    <text evidence="2 13">Belongs to the sodium:solute symporter (SSF) (TC 2.A.21) family.</text>
</comment>
<evidence type="ECO:0000256" key="1">
    <source>
        <dbReference type="ARBA" id="ARBA00004651"/>
    </source>
</evidence>
<evidence type="ECO:0000313" key="15">
    <source>
        <dbReference type="EMBL" id="UPQ81807.1"/>
    </source>
</evidence>
<feature type="transmembrane region" description="Helical" evidence="14">
    <location>
        <begin position="325"/>
        <end position="350"/>
    </location>
</feature>
<evidence type="ECO:0000256" key="3">
    <source>
        <dbReference type="ARBA" id="ARBA00022448"/>
    </source>
</evidence>
<dbReference type="NCBIfam" id="TIGR00813">
    <property type="entry name" value="sss"/>
    <property type="match status" value="1"/>
</dbReference>
<keyword evidence="14" id="KW-0029">Amino-acid transport</keyword>
<evidence type="ECO:0000256" key="9">
    <source>
        <dbReference type="ARBA" id="ARBA00023065"/>
    </source>
</evidence>
<evidence type="ECO:0000256" key="6">
    <source>
        <dbReference type="ARBA" id="ARBA00022847"/>
    </source>
</evidence>
<feature type="transmembrane region" description="Helical" evidence="14">
    <location>
        <begin position="371"/>
        <end position="391"/>
    </location>
</feature>
<dbReference type="PROSITE" id="PS50283">
    <property type="entry name" value="NA_SOLUT_SYMP_3"/>
    <property type="match status" value="1"/>
</dbReference>
<dbReference type="NCBIfam" id="TIGR02121">
    <property type="entry name" value="Na_Pro_sym"/>
    <property type="match status" value="1"/>
</dbReference>
<keyword evidence="16" id="KW-1185">Reference proteome</keyword>
<keyword evidence="9 14" id="KW-0406">Ion transport</keyword>
<dbReference type="PANTHER" id="PTHR48086">
    <property type="entry name" value="SODIUM/PROLINE SYMPORTER-RELATED"/>
    <property type="match status" value="1"/>
</dbReference>
<feature type="transmembrane region" description="Helical" evidence="14">
    <location>
        <begin position="191"/>
        <end position="209"/>
    </location>
</feature>
<keyword evidence="7 14" id="KW-1133">Transmembrane helix</keyword>
<feature type="transmembrane region" description="Helical" evidence="14">
    <location>
        <begin position="429"/>
        <end position="449"/>
    </location>
</feature>
<evidence type="ECO:0000256" key="5">
    <source>
        <dbReference type="ARBA" id="ARBA00022692"/>
    </source>
</evidence>
<feature type="transmembrane region" description="Helical" evidence="14">
    <location>
        <begin position="164"/>
        <end position="184"/>
    </location>
</feature>
<evidence type="ECO:0000256" key="8">
    <source>
        <dbReference type="ARBA" id="ARBA00023053"/>
    </source>
</evidence>
<evidence type="ECO:0000256" key="10">
    <source>
        <dbReference type="ARBA" id="ARBA00023136"/>
    </source>
</evidence>
<keyword evidence="10 14" id="KW-0472">Membrane</keyword>
<dbReference type="InterPro" id="IPR050277">
    <property type="entry name" value="Sodium:Solute_Symporter"/>
</dbReference>
<gene>
    <name evidence="15" type="primary">putP</name>
    <name evidence="15" type="ORF">M0M42_15515</name>
</gene>
<dbReference type="InterPro" id="IPR038377">
    <property type="entry name" value="Na/Glc_symporter_sf"/>
</dbReference>
<sequence length="494" mass="52936">MNVSNPTLITFVIYIAAMILIGFIAYRATKNFDDYILGGRSLGSFVTALSAGASDMSGWLLMGLPGAIFVAGLSESWIAIGLIAGAWLNWLFVAGRLRVHTEHNHNALTLPDYFSHRFEDTSRLLRIFSALVILVFFTIYCASGVVAGARLFESTFGMSYGTALWVGAAATILYVFIGGFLAVSWTDTVQATLMIFALLITPVFVILALGDVGAAMDTIAAQDPSNFDMFKGLSFIAIISLLGWGLGYFGQPHILVRFMAADSVRTIPNARRIGMTWMILTLAGAVAVGFLGIAYFADNPALAGAVTENGERVFMELVKLLFNPWVAGIILSGVLAAVMSTLSAQLLVSSSALTQDFYKAMLRKNASQTELVWVGRGMVLLIALIAIGIASNPDSKVLGLVSYAWAGFGAAFGPVVLISLVWKRMTRNGALVGMLVGAITVVVWKEFIGLGLYEIIPGFILASIAIYVVSLMGKEPAATIQRRFEAADAEYHAG</sequence>
<feature type="transmembrane region" description="Helical" evidence="14">
    <location>
        <begin position="77"/>
        <end position="95"/>
    </location>
</feature>
<comment type="subcellular location">
    <subcellularLocation>
        <location evidence="14">Cell inner membrane</location>
        <topology evidence="14">Multi-pass membrane protein</topology>
    </subcellularLocation>
    <subcellularLocation>
        <location evidence="1">Cell membrane</location>
        <topology evidence="1">Multi-pass membrane protein</topology>
    </subcellularLocation>
</comment>
<dbReference type="PROSITE" id="PS00456">
    <property type="entry name" value="NA_SOLUT_SYMP_1"/>
    <property type="match status" value="1"/>
</dbReference>
<keyword evidence="6 14" id="KW-0769">Symport</keyword>
<organism evidence="15 16">
    <name type="scientific">Pseudomonas knackmussii</name>
    <dbReference type="NCBI Taxonomy" id="65741"/>
    <lineage>
        <taxon>Bacteria</taxon>
        <taxon>Pseudomonadati</taxon>
        <taxon>Pseudomonadota</taxon>
        <taxon>Gammaproteobacteria</taxon>
        <taxon>Pseudomonadales</taxon>
        <taxon>Pseudomonadaceae</taxon>
        <taxon>Pseudomonas</taxon>
    </lineage>
</organism>
<dbReference type="Proteomes" id="UP000831189">
    <property type="component" value="Chromosome"/>
</dbReference>
<feature type="transmembrane region" description="Helical" evidence="14">
    <location>
        <begin position="275"/>
        <end position="297"/>
    </location>
</feature>
<comment type="catalytic activity">
    <reaction evidence="12">
        <text>L-proline(in) + Na(+)(in) = L-proline(out) + Na(+)(out)</text>
        <dbReference type="Rhea" id="RHEA:28967"/>
        <dbReference type="ChEBI" id="CHEBI:29101"/>
        <dbReference type="ChEBI" id="CHEBI:60039"/>
    </reaction>
</comment>
<evidence type="ECO:0000256" key="11">
    <source>
        <dbReference type="ARBA" id="ARBA00023201"/>
    </source>
</evidence>
<feature type="transmembrane region" description="Helical" evidence="14">
    <location>
        <begin position="229"/>
        <end position="249"/>
    </location>
</feature>
<keyword evidence="3 14" id="KW-0813">Transport</keyword>
<evidence type="ECO:0000256" key="14">
    <source>
        <dbReference type="RuleBase" id="RU366012"/>
    </source>
</evidence>
<dbReference type="Pfam" id="PF00474">
    <property type="entry name" value="SSF"/>
    <property type="match status" value="1"/>
</dbReference>
<accession>A0ABY4KLV3</accession>
<evidence type="ECO:0000256" key="2">
    <source>
        <dbReference type="ARBA" id="ARBA00006434"/>
    </source>
</evidence>
<dbReference type="PROSITE" id="PS00457">
    <property type="entry name" value="NA_SOLUT_SYMP_2"/>
    <property type="match status" value="1"/>
</dbReference>
<keyword evidence="8 14" id="KW-0915">Sodium</keyword>
<dbReference type="PANTHER" id="PTHR48086:SF3">
    <property type="entry name" value="SODIUM_PROLINE SYMPORTER"/>
    <property type="match status" value="1"/>
</dbReference>
<reference evidence="15 16" key="1">
    <citation type="submission" date="2022-04" db="EMBL/GenBank/DDBJ databases">
        <title>Pseudomonas knackmussii B09-2.</title>
        <authorList>
            <person name="Deng Y."/>
        </authorList>
    </citation>
    <scope>NUCLEOTIDE SEQUENCE [LARGE SCALE GENOMIC DNA]</scope>
    <source>
        <strain evidence="15 16">B09-2</strain>
    </source>
</reference>
<proteinExistence type="inferred from homology"/>
<evidence type="ECO:0000313" key="16">
    <source>
        <dbReference type="Proteomes" id="UP000831189"/>
    </source>
</evidence>
<dbReference type="InterPro" id="IPR018212">
    <property type="entry name" value="Na/solute_symporter_CS"/>
</dbReference>
<dbReference type="InterPro" id="IPR011851">
    <property type="entry name" value="Na/Pro_symporter"/>
</dbReference>
<evidence type="ECO:0000256" key="4">
    <source>
        <dbReference type="ARBA" id="ARBA00022475"/>
    </source>
</evidence>
<evidence type="ECO:0000256" key="12">
    <source>
        <dbReference type="ARBA" id="ARBA00033708"/>
    </source>
</evidence>
<feature type="transmembrane region" description="Helical" evidence="14">
    <location>
        <begin position="6"/>
        <end position="26"/>
    </location>
</feature>
<evidence type="ECO:0000256" key="7">
    <source>
        <dbReference type="ARBA" id="ARBA00022989"/>
    </source>
</evidence>
<dbReference type="EMBL" id="CP096208">
    <property type="protein sequence ID" value="UPQ81807.1"/>
    <property type="molecule type" value="Genomic_DNA"/>
</dbReference>
<keyword evidence="4" id="KW-1003">Cell membrane</keyword>
<comment type="function">
    <text evidence="14">Catalyzes the sodium-dependent uptake of extracellular L-proline.</text>
</comment>
<dbReference type="CDD" id="cd11475">
    <property type="entry name" value="SLC5sbd_PutP"/>
    <property type="match status" value="1"/>
</dbReference>
<evidence type="ECO:0000256" key="13">
    <source>
        <dbReference type="RuleBase" id="RU362091"/>
    </source>
</evidence>
<keyword evidence="11 14" id="KW-0739">Sodium transport</keyword>